<accession>A0A1N7SAA0</accession>
<dbReference type="EMBL" id="CYGY02000036">
    <property type="protein sequence ID" value="SIT43908.1"/>
    <property type="molecule type" value="Genomic_DNA"/>
</dbReference>
<protein>
    <submittedName>
        <fullName evidence="2">Uncharacterized protein</fullName>
    </submittedName>
</protein>
<name>A0A1N7SAA0_9BURK</name>
<sequence>MECRQTVRTAMRWWLAVWLGVWHAARFWGIPHLPVVLAGEYRGRHDHGDEAANHWFHHFSALFL</sequence>
<feature type="transmembrane region" description="Helical" evidence="1">
    <location>
        <begin position="12"/>
        <end position="30"/>
    </location>
</feature>
<dbReference type="Proteomes" id="UP000195569">
    <property type="component" value="Unassembled WGS sequence"/>
</dbReference>
<organism evidence="2 3">
    <name type="scientific">Paraburkholderia piptadeniae</name>
    <dbReference type="NCBI Taxonomy" id="1701573"/>
    <lineage>
        <taxon>Bacteria</taxon>
        <taxon>Pseudomonadati</taxon>
        <taxon>Pseudomonadota</taxon>
        <taxon>Betaproteobacteria</taxon>
        <taxon>Burkholderiales</taxon>
        <taxon>Burkholderiaceae</taxon>
        <taxon>Paraburkholderia</taxon>
    </lineage>
</organism>
<keyword evidence="1" id="KW-0812">Transmembrane</keyword>
<gene>
    <name evidence="2" type="ORF">BN2476_360030</name>
</gene>
<proteinExistence type="predicted"/>
<reference evidence="2" key="1">
    <citation type="submission" date="2016-12" db="EMBL/GenBank/DDBJ databases">
        <authorList>
            <person name="Moulin L."/>
        </authorList>
    </citation>
    <scope>NUCLEOTIDE SEQUENCE [LARGE SCALE GENOMIC DNA]</scope>
    <source>
        <strain evidence="2">STM 7183</strain>
    </source>
</reference>
<dbReference type="AlphaFoldDB" id="A0A1N7SAA0"/>
<evidence type="ECO:0000313" key="2">
    <source>
        <dbReference type="EMBL" id="SIT43908.1"/>
    </source>
</evidence>
<keyword evidence="1" id="KW-0472">Membrane</keyword>
<comment type="caution">
    <text evidence="2">The sequence shown here is derived from an EMBL/GenBank/DDBJ whole genome shotgun (WGS) entry which is preliminary data.</text>
</comment>
<evidence type="ECO:0000313" key="3">
    <source>
        <dbReference type="Proteomes" id="UP000195569"/>
    </source>
</evidence>
<evidence type="ECO:0000256" key="1">
    <source>
        <dbReference type="SAM" id="Phobius"/>
    </source>
</evidence>
<keyword evidence="3" id="KW-1185">Reference proteome</keyword>
<keyword evidence="1" id="KW-1133">Transmembrane helix</keyword>